<protein>
    <submittedName>
        <fullName evidence="2">Uncharacterized protein</fullName>
    </submittedName>
</protein>
<sequence length="294" mass="34336">MNYIELIRGFWRSHDVEAFPTNVIALYFYLIEVNNKTSWIPSFKRNNAKICADLSISFPTLNSARNRLKQAGLIDFKTQSGNANVSYSLKNIFKVANEVTSEVSNEVSNEVSLRLDDTKDKLKTKTETINNNPNGLGDFTSPRLKSFEQLQIEKEKELYRSIPKNKESVFKFLKDRPNIVDPYFDFWNMFASETGRPMAKKLTDTRRKKLRTRIRDKDFDMGEIFRKAKSSELLSTSKWFTLDWIIDNEKNYLKVLEGNYDNEKFNKNGHTDSTKSNQEFETTLERQKRNAGQI</sequence>
<proteinExistence type="predicted"/>
<dbReference type="OrthoDB" id="1442826at2"/>
<dbReference type="KEGG" id="arac:E0W69_009275"/>
<evidence type="ECO:0000313" key="3">
    <source>
        <dbReference type="Proteomes" id="UP000292424"/>
    </source>
</evidence>
<dbReference type="Proteomes" id="UP000292424">
    <property type="component" value="Chromosome"/>
</dbReference>
<accession>A0A5P2G021</accession>
<dbReference type="RefSeq" id="WP_131329783.1">
    <property type="nucleotide sequence ID" value="NZ_CP044016.1"/>
</dbReference>
<feature type="compositionally biased region" description="Basic and acidic residues" evidence="1">
    <location>
        <begin position="264"/>
        <end position="273"/>
    </location>
</feature>
<evidence type="ECO:0000313" key="2">
    <source>
        <dbReference type="EMBL" id="QES88835.1"/>
    </source>
</evidence>
<name>A0A5P2G021_9BACT</name>
<organism evidence="2 3">
    <name type="scientific">Rhizosphaericola mali</name>
    <dbReference type="NCBI Taxonomy" id="2545455"/>
    <lineage>
        <taxon>Bacteria</taxon>
        <taxon>Pseudomonadati</taxon>
        <taxon>Bacteroidota</taxon>
        <taxon>Chitinophagia</taxon>
        <taxon>Chitinophagales</taxon>
        <taxon>Chitinophagaceae</taxon>
        <taxon>Rhizosphaericola</taxon>
    </lineage>
</organism>
<dbReference type="AlphaFoldDB" id="A0A5P2G021"/>
<keyword evidence="3" id="KW-1185">Reference proteome</keyword>
<gene>
    <name evidence="2" type="ORF">E0W69_009275</name>
</gene>
<dbReference type="EMBL" id="CP044016">
    <property type="protein sequence ID" value="QES88835.1"/>
    <property type="molecule type" value="Genomic_DNA"/>
</dbReference>
<feature type="region of interest" description="Disordered" evidence="1">
    <location>
        <begin position="264"/>
        <end position="294"/>
    </location>
</feature>
<reference evidence="2 3" key="1">
    <citation type="submission" date="2019-09" db="EMBL/GenBank/DDBJ databases">
        <title>Complete genome sequence of Arachidicoccus sp. B3-10 isolated from apple orchard soil.</title>
        <authorList>
            <person name="Kim H.S."/>
            <person name="Han K.-I."/>
            <person name="Suh M.K."/>
            <person name="Lee K.C."/>
            <person name="Eom M.K."/>
            <person name="Kim J.-S."/>
            <person name="Kang S.W."/>
            <person name="Sin Y."/>
            <person name="Lee J.-S."/>
        </authorList>
    </citation>
    <scope>NUCLEOTIDE SEQUENCE [LARGE SCALE GENOMIC DNA]</scope>
    <source>
        <strain evidence="2 3">B3-10</strain>
    </source>
</reference>
<evidence type="ECO:0000256" key="1">
    <source>
        <dbReference type="SAM" id="MobiDB-lite"/>
    </source>
</evidence>